<dbReference type="EMBL" id="QXEC01000016">
    <property type="protein sequence ID" value="RIV37095.1"/>
    <property type="molecule type" value="Genomic_DNA"/>
</dbReference>
<comment type="caution">
    <text evidence="1">The sequence shown here is derived from an EMBL/GenBank/DDBJ whole genome shotgun (WGS) entry which is preliminary data.</text>
</comment>
<dbReference type="Pfam" id="PF13031">
    <property type="entry name" value="DUF3892"/>
    <property type="match status" value="1"/>
</dbReference>
<proteinExistence type="predicted"/>
<organism evidence="1 2">
    <name type="scientific">Micromonospora radicis</name>
    <dbReference type="NCBI Taxonomy" id="1894971"/>
    <lineage>
        <taxon>Bacteria</taxon>
        <taxon>Bacillati</taxon>
        <taxon>Actinomycetota</taxon>
        <taxon>Actinomycetes</taxon>
        <taxon>Micromonosporales</taxon>
        <taxon>Micromonosporaceae</taxon>
        <taxon>Micromonospora</taxon>
    </lineage>
</organism>
<dbReference type="RefSeq" id="WP_119577979.1">
    <property type="nucleotide sequence ID" value="NZ_QXEC01000016.1"/>
</dbReference>
<dbReference type="InterPro" id="IPR024997">
    <property type="entry name" value="DUF3892"/>
</dbReference>
<dbReference type="AlphaFoldDB" id="A0A418MSP5"/>
<gene>
    <name evidence="1" type="ORF">D2L64_17765</name>
</gene>
<accession>A0A418MSP5</accession>
<evidence type="ECO:0000313" key="2">
    <source>
        <dbReference type="Proteomes" id="UP000283832"/>
    </source>
</evidence>
<keyword evidence="2" id="KW-1185">Reference proteome</keyword>
<dbReference type="Proteomes" id="UP000283832">
    <property type="component" value="Unassembled WGS sequence"/>
</dbReference>
<name>A0A418MSP5_9ACTN</name>
<sequence length="93" mass="10437">MAIQITAVRLEGGSDHEHITHLWWLSDSTNQEDSSTREQLVSWIENQGGKAYTDDGRGNRAHVAVVTPSRGAKYLRTHADGVWTNNLLSLPRR</sequence>
<reference evidence="1 2" key="1">
    <citation type="submission" date="2018-08" db="EMBL/GenBank/DDBJ databases">
        <title>Jishengella sp. nov., isolated from a root of Azadirachta indica A. Juss. var. siamensis Valenton.</title>
        <authorList>
            <person name="Kuncharoen N."/>
            <person name="Tanasupawat S."/>
            <person name="Kudo T."/>
            <person name="Ohkuma M."/>
        </authorList>
    </citation>
    <scope>NUCLEOTIDE SEQUENCE [LARGE SCALE GENOMIC DNA]</scope>
    <source>
        <strain evidence="1 2">AZ1-13</strain>
    </source>
</reference>
<dbReference type="OrthoDB" id="826539at2"/>
<evidence type="ECO:0000313" key="1">
    <source>
        <dbReference type="EMBL" id="RIV37095.1"/>
    </source>
</evidence>
<protein>
    <submittedName>
        <fullName evidence="1">DUF3892 domain-containing protein</fullName>
    </submittedName>
</protein>